<dbReference type="RefSeq" id="WP_083345600.1">
    <property type="nucleotide sequence ID" value="NZ_LT629690.1"/>
</dbReference>
<keyword evidence="1" id="KW-0472">Membrane</keyword>
<evidence type="ECO:0000313" key="3">
    <source>
        <dbReference type="Proteomes" id="UP000182427"/>
    </source>
</evidence>
<evidence type="ECO:0000313" key="2">
    <source>
        <dbReference type="EMBL" id="SDF56819.1"/>
    </source>
</evidence>
<name>A0A1G7M6J5_9BACT</name>
<proteinExistence type="predicted"/>
<gene>
    <name evidence="2" type="ORF">SAMN05444167_2702</name>
</gene>
<dbReference type="OrthoDB" id="116746at2"/>
<keyword evidence="1" id="KW-1133">Transmembrane helix</keyword>
<feature type="transmembrane region" description="Helical" evidence="1">
    <location>
        <begin position="86"/>
        <end position="105"/>
    </location>
</feature>
<keyword evidence="3" id="KW-1185">Reference proteome</keyword>
<keyword evidence="1" id="KW-0812">Transmembrane</keyword>
<evidence type="ECO:0000256" key="1">
    <source>
        <dbReference type="SAM" id="Phobius"/>
    </source>
</evidence>
<dbReference type="AlphaFoldDB" id="A0A1G7M6J5"/>
<feature type="transmembrane region" description="Helical" evidence="1">
    <location>
        <begin position="45"/>
        <end position="66"/>
    </location>
</feature>
<dbReference type="Proteomes" id="UP000182427">
    <property type="component" value="Chromosome I"/>
</dbReference>
<sequence length="141" mass="15971">MLFCSGNTSPAKRRYLQGTFGVMMSYVGLVMSSRIMVNHWHPKGWHLFVAAALPTIPILCLAYIVARYLKEERDEYQRDLIVRSMLWATGVALSLSVFSGFLRSYGVDTQLPAFTEFIAFWITVGLVQAIHSMMNRGAEDE</sequence>
<feature type="transmembrane region" description="Helical" evidence="1">
    <location>
        <begin position="111"/>
        <end position="130"/>
    </location>
</feature>
<feature type="transmembrane region" description="Helical" evidence="1">
    <location>
        <begin position="15"/>
        <end position="33"/>
    </location>
</feature>
<organism evidence="2 3">
    <name type="scientific">Terriglobus roseus</name>
    <dbReference type="NCBI Taxonomy" id="392734"/>
    <lineage>
        <taxon>Bacteria</taxon>
        <taxon>Pseudomonadati</taxon>
        <taxon>Acidobacteriota</taxon>
        <taxon>Terriglobia</taxon>
        <taxon>Terriglobales</taxon>
        <taxon>Acidobacteriaceae</taxon>
        <taxon>Terriglobus</taxon>
    </lineage>
</organism>
<reference evidence="3" key="1">
    <citation type="submission" date="2016-10" db="EMBL/GenBank/DDBJ databases">
        <authorList>
            <person name="Varghese N."/>
            <person name="Submissions S."/>
        </authorList>
    </citation>
    <scope>NUCLEOTIDE SEQUENCE [LARGE SCALE GENOMIC DNA]</scope>
    <source>
        <strain evidence="3">GAS232</strain>
    </source>
</reference>
<accession>A0A1G7M6J5</accession>
<dbReference type="EMBL" id="LT629690">
    <property type="protein sequence ID" value="SDF56819.1"/>
    <property type="molecule type" value="Genomic_DNA"/>
</dbReference>
<protein>
    <submittedName>
        <fullName evidence="2">Uncharacterized protein</fullName>
    </submittedName>
</protein>